<gene>
    <name evidence="5" type="ORF">SHERM_18789</name>
</gene>
<comment type="caution">
    <text evidence="5">The sequence shown here is derived from an EMBL/GenBank/DDBJ whole genome shotgun (WGS) entry which is preliminary data.</text>
</comment>
<name>A0A9N7RAI5_STRHE</name>
<keyword evidence="6" id="KW-1185">Reference proteome</keyword>
<evidence type="ECO:0000256" key="3">
    <source>
        <dbReference type="ARBA" id="ARBA00023002"/>
    </source>
</evidence>
<dbReference type="SUPFAM" id="SSF51735">
    <property type="entry name" value="NAD(P)-binding Rossmann-fold domains"/>
    <property type="match status" value="1"/>
</dbReference>
<sequence length="303" mass="33125">MAEAFLNTQRYAVVTGANKGIGLEICKQLAPRGIMVVLTARDEKKGIEAQEKLKDLDFSDKVVFHQLDVMDPNTIISISHFIQSEFGRLDILVNNAGVSGVRVEGDALILQELIIGSFFDRGKTTANGTVIETIEGAEECLQTNYYGVKRITEALIPLLQLSDSPRIVNVSSGLGMLKFLSSKWATRALSDQENLTEEKIDEVVKNFLTSFKQGSLEGDNWPTQMSAYKVSKGAMNAYTRLIARKYPGFCINCVCPGFVRTDITCNQGLLSADEAAKGPVEIALMAHGGPSGLFFKQSEVSPF</sequence>
<dbReference type="GO" id="GO:0016491">
    <property type="term" value="F:oxidoreductase activity"/>
    <property type="evidence" value="ECO:0007669"/>
    <property type="project" value="UniProtKB-KW"/>
</dbReference>
<dbReference type="PRINTS" id="PR00080">
    <property type="entry name" value="SDRFAMILY"/>
</dbReference>
<dbReference type="InterPro" id="IPR002347">
    <property type="entry name" value="SDR_fam"/>
</dbReference>
<accession>A0A9N7RAI5</accession>
<keyword evidence="3" id="KW-0560">Oxidoreductase</keyword>
<dbReference type="OrthoDB" id="1933717at2759"/>
<dbReference type="PANTHER" id="PTHR43490:SF98">
    <property type="entry name" value="OS02G0640600 PROTEIN"/>
    <property type="match status" value="1"/>
</dbReference>
<dbReference type="Pfam" id="PF00106">
    <property type="entry name" value="adh_short"/>
    <property type="match status" value="1"/>
</dbReference>
<dbReference type="AlphaFoldDB" id="A0A9N7RAI5"/>
<evidence type="ECO:0000256" key="1">
    <source>
        <dbReference type="ARBA" id="ARBA00006484"/>
    </source>
</evidence>
<evidence type="ECO:0000256" key="2">
    <source>
        <dbReference type="ARBA" id="ARBA00022857"/>
    </source>
</evidence>
<protein>
    <submittedName>
        <fullName evidence="5">(+)-neomenthol dehydrogenase</fullName>
    </submittedName>
</protein>
<dbReference type="GO" id="GO:0016020">
    <property type="term" value="C:membrane"/>
    <property type="evidence" value="ECO:0007669"/>
    <property type="project" value="TreeGrafter"/>
</dbReference>
<dbReference type="Gene3D" id="3.40.50.720">
    <property type="entry name" value="NAD(P)-binding Rossmann-like Domain"/>
    <property type="match status" value="1"/>
</dbReference>
<evidence type="ECO:0000313" key="6">
    <source>
        <dbReference type="Proteomes" id="UP001153555"/>
    </source>
</evidence>
<dbReference type="EMBL" id="CACSLK010020742">
    <property type="protein sequence ID" value="CAA0820787.1"/>
    <property type="molecule type" value="Genomic_DNA"/>
</dbReference>
<dbReference type="InterPro" id="IPR036291">
    <property type="entry name" value="NAD(P)-bd_dom_sf"/>
</dbReference>
<reference evidence="5" key="1">
    <citation type="submission" date="2019-12" db="EMBL/GenBank/DDBJ databases">
        <authorList>
            <person name="Scholes J."/>
        </authorList>
    </citation>
    <scope>NUCLEOTIDE SEQUENCE</scope>
</reference>
<comment type="similarity">
    <text evidence="1 4">Belongs to the short-chain dehydrogenases/reductases (SDR) family.</text>
</comment>
<dbReference type="PANTHER" id="PTHR43490">
    <property type="entry name" value="(+)-NEOMENTHOL DEHYDROGENASE"/>
    <property type="match status" value="1"/>
</dbReference>
<organism evidence="5 6">
    <name type="scientific">Striga hermonthica</name>
    <name type="common">Purple witchweed</name>
    <name type="synonym">Buchnera hermonthica</name>
    <dbReference type="NCBI Taxonomy" id="68872"/>
    <lineage>
        <taxon>Eukaryota</taxon>
        <taxon>Viridiplantae</taxon>
        <taxon>Streptophyta</taxon>
        <taxon>Embryophyta</taxon>
        <taxon>Tracheophyta</taxon>
        <taxon>Spermatophyta</taxon>
        <taxon>Magnoliopsida</taxon>
        <taxon>eudicotyledons</taxon>
        <taxon>Gunneridae</taxon>
        <taxon>Pentapetalae</taxon>
        <taxon>asterids</taxon>
        <taxon>lamiids</taxon>
        <taxon>Lamiales</taxon>
        <taxon>Orobanchaceae</taxon>
        <taxon>Buchnereae</taxon>
        <taxon>Striga</taxon>
    </lineage>
</organism>
<keyword evidence="2" id="KW-0521">NADP</keyword>
<dbReference type="PRINTS" id="PR00081">
    <property type="entry name" value="GDHRDH"/>
</dbReference>
<dbReference type="Proteomes" id="UP001153555">
    <property type="component" value="Unassembled WGS sequence"/>
</dbReference>
<evidence type="ECO:0000313" key="5">
    <source>
        <dbReference type="EMBL" id="CAA0820787.1"/>
    </source>
</evidence>
<dbReference type="FunFam" id="3.40.50.720:FF:000312">
    <property type="entry name" value="(+)-neomenthol dehydrogenase"/>
    <property type="match status" value="1"/>
</dbReference>
<proteinExistence type="inferred from homology"/>
<evidence type="ECO:0000256" key="4">
    <source>
        <dbReference type="RuleBase" id="RU000363"/>
    </source>
</evidence>